<evidence type="ECO:0000313" key="1">
    <source>
        <dbReference type="EMBL" id="AKQ69308.1"/>
    </source>
</evidence>
<evidence type="ECO:0000313" key="2">
    <source>
        <dbReference type="Proteomes" id="UP000009026"/>
    </source>
</evidence>
<dbReference type="Proteomes" id="UP000009026">
    <property type="component" value="Chromosome"/>
</dbReference>
<keyword evidence="2" id="KW-1185">Reference proteome</keyword>
<dbReference type="EMBL" id="CP012109">
    <property type="protein sequence ID" value="AKQ69308.1"/>
    <property type="molecule type" value="Genomic_DNA"/>
</dbReference>
<accession>A0A0H4X5X8</accession>
<dbReference type="KEGG" id="mym:A176_006220"/>
<protein>
    <submittedName>
        <fullName evidence="1">Uncharacterized protein</fullName>
    </submittedName>
</protein>
<dbReference type="STRING" id="1297742.A176_006220"/>
<name>A0A0H4X5X8_9BACT</name>
<dbReference type="AlphaFoldDB" id="A0A0H4X5X8"/>
<proteinExistence type="predicted"/>
<reference evidence="1 2" key="1">
    <citation type="journal article" date="2016" name="PLoS ONE">
        <title>Complete Genome Sequence and Comparative Genomics of a Novel Myxobacterium Myxococcus hansupus.</title>
        <authorList>
            <person name="Sharma G."/>
            <person name="Narwani T."/>
            <person name="Subramanian S."/>
        </authorList>
    </citation>
    <scope>NUCLEOTIDE SEQUENCE [LARGE SCALE GENOMIC DNA]</scope>
    <source>
        <strain evidence="2">mixupus</strain>
    </source>
</reference>
<organism evidence="1 2">
    <name type="scientific">Pseudomyxococcus hansupus</name>
    <dbReference type="NCBI Taxonomy" id="1297742"/>
    <lineage>
        <taxon>Bacteria</taxon>
        <taxon>Pseudomonadati</taxon>
        <taxon>Myxococcota</taxon>
        <taxon>Myxococcia</taxon>
        <taxon>Myxococcales</taxon>
        <taxon>Cystobacterineae</taxon>
        <taxon>Myxococcaceae</taxon>
        <taxon>Pseudomyxococcus</taxon>
    </lineage>
</organism>
<gene>
    <name evidence="1" type="ORF">A176_006220</name>
</gene>
<sequence>MRELGCGVTAHAWWLPPRPREAARQAYSTSPPSVGVPASMSGRGVAGPAGVSVTVCTGSRIWSGPIRGCCSSAPSGCVVLQANAAAPATHTAMSTARRMSPPYRVAV</sequence>
<dbReference type="PATRIC" id="fig|1297742.4.peg.6312"/>